<dbReference type="EMBL" id="ONZG01000002">
    <property type="protein sequence ID" value="SPJ27695.1"/>
    <property type="molecule type" value="Genomic_DNA"/>
</dbReference>
<dbReference type="PANTHER" id="PTHR33164">
    <property type="entry name" value="TRANSCRIPTIONAL REGULATOR, MARR FAMILY"/>
    <property type="match status" value="1"/>
</dbReference>
<protein>
    <recommendedName>
        <fullName evidence="1">HTH marR-type domain-containing protein</fullName>
    </recommendedName>
</protein>
<dbReference type="SUPFAM" id="SSF46785">
    <property type="entry name" value="Winged helix' DNA-binding domain"/>
    <property type="match status" value="1"/>
</dbReference>
<evidence type="ECO:0000313" key="2">
    <source>
        <dbReference type="EMBL" id="SPJ27695.1"/>
    </source>
</evidence>
<dbReference type="GO" id="GO:0006950">
    <property type="term" value="P:response to stress"/>
    <property type="evidence" value="ECO:0007669"/>
    <property type="project" value="TreeGrafter"/>
</dbReference>
<proteinExistence type="predicted"/>
<organism evidence="2 3">
    <name type="scientific">Falsiruegeria mediterranea M17</name>
    <dbReference type="NCBI Taxonomy" id="1200281"/>
    <lineage>
        <taxon>Bacteria</taxon>
        <taxon>Pseudomonadati</taxon>
        <taxon>Pseudomonadota</taxon>
        <taxon>Alphaproteobacteria</taxon>
        <taxon>Rhodobacterales</taxon>
        <taxon>Roseobacteraceae</taxon>
        <taxon>Falsiruegeria</taxon>
    </lineage>
</organism>
<dbReference type="Pfam" id="PF01047">
    <property type="entry name" value="MarR"/>
    <property type="match status" value="1"/>
</dbReference>
<dbReference type="SMART" id="SM00347">
    <property type="entry name" value="HTH_MARR"/>
    <property type="match status" value="1"/>
</dbReference>
<dbReference type="InterPro" id="IPR036390">
    <property type="entry name" value="WH_DNA-bd_sf"/>
</dbReference>
<dbReference type="InterPro" id="IPR039422">
    <property type="entry name" value="MarR/SlyA-like"/>
</dbReference>
<dbReference type="InterPro" id="IPR036388">
    <property type="entry name" value="WH-like_DNA-bd_sf"/>
</dbReference>
<gene>
    <name evidence="2" type="ORF">TRM7615_01186</name>
</gene>
<dbReference type="Proteomes" id="UP000244898">
    <property type="component" value="Unassembled WGS sequence"/>
</dbReference>
<accession>A0A2R8C5I7</accession>
<dbReference type="InterPro" id="IPR000835">
    <property type="entry name" value="HTH_MarR-typ"/>
</dbReference>
<sequence length="157" mass="17445">MDRIDSSLVALRQILRATEIAGRELALQAGLTSVQFRALQMVGETGQTTAKAIATRMHVSQATVTALVDRLVARECVAREKSLEDRRQTNIVITEFGRHTIENAPDPLQQRFVRRFKDLEDWEQAMLVASLERIASMLDAEDLPAGAVLTTGELNKT</sequence>
<dbReference type="PROSITE" id="PS50995">
    <property type="entry name" value="HTH_MARR_2"/>
    <property type="match status" value="1"/>
</dbReference>
<feature type="domain" description="HTH marR-type" evidence="1">
    <location>
        <begin position="1"/>
        <end position="136"/>
    </location>
</feature>
<dbReference type="AlphaFoldDB" id="A0A2R8C5I7"/>
<dbReference type="Gene3D" id="1.10.10.10">
    <property type="entry name" value="Winged helix-like DNA-binding domain superfamily/Winged helix DNA-binding domain"/>
    <property type="match status" value="1"/>
</dbReference>
<name>A0A2R8C5I7_9RHOB</name>
<dbReference type="OrthoDB" id="8447118at2"/>
<dbReference type="RefSeq" id="WP_108785948.1">
    <property type="nucleotide sequence ID" value="NZ_ONZG01000002.1"/>
</dbReference>
<evidence type="ECO:0000313" key="3">
    <source>
        <dbReference type="Proteomes" id="UP000244898"/>
    </source>
</evidence>
<keyword evidence="3" id="KW-1185">Reference proteome</keyword>
<evidence type="ECO:0000259" key="1">
    <source>
        <dbReference type="PROSITE" id="PS50995"/>
    </source>
</evidence>
<dbReference type="PANTHER" id="PTHR33164:SF89">
    <property type="entry name" value="MARR FAMILY REGULATORY PROTEIN"/>
    <property type="match status" value="1"/>
</dbReference>
<reference evidence="3" key="1">
    <citation type="submission" date="2018-03" db="EMBL/GenBank/DDBJ databases">
        <authorList>
            <person name="Rodrigo-Torres L."/>
            <person name="Arahal R. D."/>
            <person name="Lucena T."/>
        </authorList>
    </citation>
    <scope>NUCLEOTIDE SEQUENCE [LARGE SCALE GENOMIC DNA]</scope>
    <source>
        <strain evidence="3">CECT 7615</strain>
    </source>
</reference>
<dbReference type="GO" id="GO:0003700">
    <property type="term" value="F:DNA-binding transcription factor activity"/>
    <property type="evidence" value="ECO:0007669"/>
    <property type="project" value="InterPro"/>
</dbReference>